<dbReference type="AlphaFoldDB" id="A0A2P2PC41"/>
<sequence length="45" mass="5322">MTRKMVAKITSTRPDCLFSKCWHIVVYVPRCNVLFFVCRIYPVKA</sequence>
<evidence type="ECO:0000313" key="1">
    <source>
        <dbReference type="EMBL" id="MBX52239.1"/>
    </source>
</evidence>
<organism evidence="1">
    <name type="scientific">Rhizophora mucronata</name>
    <name type="common">Asiatic mangrove</name>
    <dbReference type="NCBI Taxonomy" id="61149"/>
    <lineage>
        <taxon>Eukaryota</taxon>
        <taxon>Viridiplantae</taxon>
        <taxon>Streptophyta</taxon>
        <taxon>Embryophyta</taxon>
        <taxon>Tracheophyta</taxon>
        <taxon>Spermatophyta</taxon>
        <taxon>Magnoliopsida</taxon>
        <taxon>eudicotyledons</taxon>
        <taxon>Gunneridae</taxon>
        <taxon>Pentapetalae</taxon>
        <taxon>rosids</taxon>
        <taxon>fabids</taxon>
        <taxon>Malpighiales</taxon>
        <taxon>Rhizophoraceae</taxon>
        <taxon>Rhizophora</taxon>
    </lineage>
</organism>
<proteinExistence type="predicted"/>
<name>A0A2P2PC41_RHIMU</name>
<protein>
    <submittedName>
        <fullName evidence="1">Uncharacterized protein</fullName>
    </submittedName>
</protein>
<dbReference type="EMBL" id="GGEC01071755">
    <property type="protein sequence ID" value="MBX52239.1"/>
    <property type="molecule type" value="Transcribed_RNA"/>
</dbReference>
<reference evidence="1" key="1">
    <citation type="submission" date="2018-02" db="EMBL/GenBank/DDBJ databases">
        <title>Rhizophora mucronata_Transcriptome.</title>
        <authorList>
            <person name="Meera S.P."/>
            <person name="Sreeshan A."/>
            <person name="Augustine A."/>
        </authorList>
    </citation>
    <scope>NUCLEOTIDE SEQUENCE</scope>
    <source>
        <tissue evidence="1">Leaf</tissue>
    </source>
</reference>
<accession>A0A2P2PC41</accession>